<dbReference type="EMBL" id="AWSO01000126">
    <property type="protein sequence ID" value="ESK94590.1"/>
    <property type="molecule type" value="Genomic_DNA"/>
</dbReference>
<evidence type="ECO:0000256" key="4">
    <source>
        <dbReference type="ARBA" id="ARBA00023136"/>
    </source>
</evidence>
<evidence type="ECO:0000256" key="6">
    <source>
        <dbReference type="SAM" id="Phobius"/>
    </source>
</evidence>
<dbReference type="OrthoDB" id="2576311at2759"/>
<keyword evidence="4 6" id="KW-0472">Membrane</keyword>
<comment type="caution">
    <text evidence="7">The sequence shown here is derived from an EMBL/GenBank/DDBJ whole genome shotgun (WGS) entry which is preliminary data.</text>
</comment>
<dbReference type="Proteomes" id="UP000017559">
    <property type="component" value="Unassembled WGS sequence"/>
</dbReference>
<feature type="compositionally biased region" description="Polar residues" evidence="5">
    <location>
        <begin position="168"/>
        <end position="181"/>
    </location>
</feature>
<dbReference type="AlphaFoldDB" id="V2XPX3"/>
<dbReference type="KEGG" id="mrr:Moror_1029"/>
<keyword evidence="2 6" id="KW-0812">Transmembrane</keyword>
<dbReference type="InterPro" id="IPR051694">
    <property type="entry name" value="Immunoregulatory_rcpt-like"/>
</dbReference>
<evidence type="ECO:0000313" key="8">
    <source>
        <dbReference type="Proteomes" id="UP000017559"/>
    </source>
</evidence>
<reference evidence="7 8" key="1">
    <citation type="journal article" date="2014" name="BMC Genomics">
        <title>Genome and secretome analysis of the hemibiotrophic fungal pathogen, Moniliophthora roreri, which causes frosty pod rot disease of cacao: mechanisms of the biotrophic and necrotrophic phases.</title>
        <authorList>
            <person name="Meinhardt L.W."/>
            <person name="Costa G.G.L."/>
            <person name="Thomazella D.P.T."/>
            <person name="Teixeira P.J.P.L."/>
            <person name="Carazzolle M.F."/>
            <person name="Schuster S.C."/>
            <person name="Carlson J.E."/>
            <person name="Guiltinan M.J."/>
            <person name="Mieczkowski P."/>
            <person name="Farmer A."/>
            <person name="Ramaraj T."/>
            <person name="Crozier J."/>
            <person name="Davis R.E."/>
            <person name="Shao J."/>
            <person name="Melnick R.L."/>
            <person name="Pereira G.A.G."/>
            <person name="Bailey B.A."/>
        </authorList>
    </citation>
    <scope>NUCLEOTIDE SEQUENCE [LARGE SCALE GENOMIC DNA]</scope>
    <source>
        <strain evidence="7 8">MCA 2997</strain>
    </source>
</reference>
<evidence type="ECO:0000256" key="3">
    <source>
        <dbReference type="ARBA" id="ARBA00022989"/>
    </source>
</evidence>
<dbReference type="PANTHER" id="PTHR15549">
    <property type="entry name" value="PAIRED IMMUNOGLOBULIN-LIKE TYPE 2 RECEPTOR"/>
    <property type="match status" value="1"/>
</dbReference>
<organism evidence="7 8">
    <name type="scientific">Moniliophthora roreri (strain MCA 2997)</name>
    <name type="common">Cocoa frosty pod rot fungus</name>
    <name type="synonym">Crinipellis roreri</name>
    <dbReference type="NCBI Taxonomy" id="1381753"/>
    <lineage>
        <taxon>Eukaryota</taxon>
        <taxon>Fungi</taxon>
        <taxon>Dikarya</taxon>
        <taxon>Basidiomycota</taxon>
        <taxon>Agaricomycotina</taxon>
        <taxon>Agaricomycetes</taxon>
        <taxon>Agaricomycetidae</taxon>
        <taxon>Agaricales</taxon>
        <taxon>Marasmiineae</taxon>
        <taxon>Marasmiaceae</taxon>
        <taxon>Moniliophthora</taxon>
    </lineage>
</organism>
<dbReference type="GO" id="GO:0016020">
    <property type="term" value="C:membrane"/>
    <property type="evidence" value="ECO:0007669"/>
    <property type="project" value="UniProtKB-SubCell"/>
</dbReference>
<evidence type="ECO:0000313" key="7">
    <source>
        <dbReference type="EMBL" id="ESK94590.1"/>
    </source>
</evidence>
<feature type="region of interest" description="Disordered" evidence="5">
    <location>
        <begin position="149"/>
        <end position="186"/>
    </location>
</feature>
<comment type="subcellular location">
    <subcellularLocation>
        <location evidence="1">Membrane</location>
        <topology evidence="1">Single-pass membrane protein</topology>
    </subcellularLocation>
</comment>
<feature type="transmembrane region" description="Helical" evidence="6">
    <location>
        <begin position="196"/>
        <end position="222"/>
    </location>
</feature>
<dbReference type="GO" id="GO:0071944">
    <property type="term" value="C:cell periphery"/>
    <property type="evidence" value="ECO:0007669"/>
    <property type="project" value="UniProtKB-ARBA"/>
</dbReference>
<protein>
    <submittedName>
        <fullName evidence="7">Uncharacterized protein</fullName>
    </submittedName>
</protein>
<dbReference type="HOGENOM" id="CLU_053888_2_0_1"/>
<accession>V2XPX3</accession>
<dbReference type="CDD" id="cd12087">
    <property type="entry name" value="TM_EGFR-like"/>
    <property type="match status" value="1"/>
</dbReference>
<dbReference type="PANTHER" id="PTHR15549:SF26">
    <property type="entry name" value="AXIAL BUDDING PATTERN PROTEIN 2-RELATED"/>
    <property type="match status" value="1"/>
</dbReference>
<name>V2XPX3_MONRO</name>
<keyword evidence="8" id="KW-1185">Reference proteome</keyword>
<keyword evidence="3 6" id="KW-1133">Transmembrane helix</keyword>
<gene>
    <name evidence="7" type="ORF">Moror_1029</name>
</gene>
<evidence type="ECO:0000256" key="5">
    <source>
        <dbReference type="SAM" id="MobiDB-lite"/>
    </source>
</evidence>
<sequence length="330" mass="35472">MSLDVPSTIDSGDKPKCGQQRSVEFEWARNSRNQDPCEVAWFLVQNPQCGRFNATSNLNILVNSTSVAEVAPEDNPCLCSSTIYSLVSACRLCQDGDQQLRHPTWEFWKRNCTNSTGESVDYPFEIPGGTAVPHWAYLSFDGRPGFDAGFAEADARTNPPESTPPSVPTQTSISSDNQSTESAAVPVSGASASKSLVGPIVGGVVGGVALIAIIVALLVFFIRRRQHNIAPSAAYMRAHGGKLPTYRESLQGGVFPLRSEKGADMIENNSYSSDRPIRPNPDLSEQSFVPYHETSPMSSPVSEIKIHGYTGGGEPGSPYSFNGGIGVVNR</sequence>
<evidence type="ECO:0000256" key="2">
    <source>
        <dbReference type="ARBA" id="ARBA00022692"/>
    </source>
</evidence>
<proteinExistence type="predicted"/>
<evidence type="ECO:0000256" key="1">
    <source>
        <dbReference type="ARBA" id="ARBA00004167"/>
    </source>
</evidence>